<keyword evidence="2" id="KW-0677">Repeat</keyword>
<accession>A0AA86VR24</accession>
<comment type="similarity">
    <text evidence="1">Belongs to the PPR family. P subfamily.</text>
</comment>
<feature type="repeat" description="PPR" evidence="3">
    <location>
        <begin position="782"/>
        <end position="816"/>
    </location>
</feature>
<dbReference type="GO" id="GO:0003729">
    <property type="term" value="F:mRNA binding"/>
    <property type="evidence" value="ECO:0007669"/>
    <property type="project" value="TreeGrafter"/>
</dbReference>
<evidence type="ECO:0000256" key="1">
    <source>
        <dbReference type="ARBA" id="ARBA00007626"/>
    </source>
</evidence>
<dbReference type="PANTHER" id="PTHR47938:SF35">
    <property type="entry name" value="PENTATRICOPEPTIDE REPEAT-CONTAINING PROTEIN 4, MITOCHONDRIAL-RELATED"/>
    <property type="match status" value="1"/>
</dbReference>
<feature type="repeat" description="PPR" evidence="3">
    <location>
        <begin position="253"/>
        <end position="283"/>
    </location>
</feature>
<feature type="repeat" description="PPR" evidence="3">
    <location>
        <begin position="218"/>
        <end position="252"/>
    </location>
</feature>
<dbReference type="Gramene" id="rna-AYBTSS11_LOCUS17492">
    <property type="protein sequence ID" value="CAJ1957980.1"/>
    <property type="gene ID" value="gene-AYBTSS11_LOCUS17492"/>
</dbReference>
<dbReference type="NCBIfam" id="TIGR00756">
    <property type="entry name" value="PPR"/>
    <property type="match status" value="15"/>
</dbReference>
<evidence type="ECO:0008006" key="6">
    <source>
        <dbReference type="Google" id="ProtNLM"/>
    </source>
</evidence>
<feature type="repeat" description="PPR" evidence="3">
    <location>
        <begin position="147"/>
        <end position="181"/>
    </location>
</feature>
<dbReference type="SUPFAM" id="SSF81901">
    <property type="entry name" value="HCP-like"/>
    <property type="match status" value="1"/>
</dbReference>
<gene>
    <name evidence="4" type="ORF">AYBTSS11_LOCUS17492</name>
</gene>
<feature type="repeat" description="PPR" evidence="3">
    <location>
        <begin position="290"/>
        <end position="324"/>
    </location>
</feature>
<feature type="repeat" description="PPR" evidence="3">
    <location>
        <begin position="853"/>
        <end position="887"/>
    </location>
</feature>
<dbReference type="PANTHER" id="PTHR47938">
    <property type="entry name" value="RESPIRATORY COMPLEX I CHAPERONE (CIA84), PUTATIVE (AFU_ORTHOLOGUE AFUA_2G06020)-RELATED"/>
    <property type="match status" value="1"/>
</dbReference>
<feature type="repeat" description="PPR" evidence="3">
    <location>
        <begin position="446"/>
        <end position="480"/>
    </location>
</feature>
<feature type="repeat" description="PPR" evidence="3">
    <location>
        <begin position="960"/>
        <end position="994"/>
    </location>
</feature>
<dbReference type="Pfam" id="PF13041">
    <property type="entry name" value="PPR_2"/>
    <property type="match status" value="7"/>
</dbReference>
<dbReference type="PROSITE" id="PS51375">
    <property type="entry name" value="PPR"/>
    <property type="match status" value="16"/>
</dbReference>
<dbReference type="Pfam" id="PF13812">
    <property type="entry name" value="PPR_3"/>
    <property type="match status" value="1"/>
</dbReference>
<reference evidence="4" key="1">
    <citation type="submission" date="2023-10" db="EMBL/GenBank/DDBJ databases">
        <authorList>
            <person name="Domelevo Entfellner J.-B."/>
        </authorList>
    </citation>
    <scope>NUCLEOTIDE SEQUENCE</scope>
</reference>
<keyword evidence="5" id="KW-1185">Reference proteome</keyword>
<evidence type="ECO:0000313" key="5">
    <source>
        <dbReference type="Proteomes" id="UP001189624"/>
    </source>
</evidence>
<evidence type="ECO:0000313" key="4">
    <source>
        <dbReference type="EMBL" id="CAJ1957980.1"/>
    </source>
</evidence>
<feature type="repeat" description="PPR" evidence="3">
    <location>
        <begin position="182"/>
        <end position="217"/>
    </location>
</feature>
<organism evidence="4 5">
    <name type="scientific">Sphenostylis stenocarpa</name>
    <dbReference type="NCBI Taxonomy" id="92480"/>
    <lineage>
        <taxon>Eukaryota</taxon>
        <taxon>Viridiplantae</taxon>
        <taxon>Streptophyta</taxon>
        <taxon>Embryophyta</taxon>
        <taxon>Tracheophyta</taxon>
        <taxon>Spermatophyta</taxon>
        <taxon>Magnoliopsida</taxon>
        <taxon>eudicotyledons</taxon>
        <taxon>Gunneridae</taxon>
        <taxon>Pentapetalae</taxon>
        <taxon>rosids</taxon>
        <taxon>fabids</taxon>
        <taxon>Fabales</taxon>
        <taxon>Fabaceae</taxon>
        <taxon>Papilionoideae</taxon>
        <taxon>50 kb inversion clade</taxon>
        <taxon>NPAAA clade</taxon>
        <taxon>indigoferoid/millettioid clade</taxon>
        <taxon>Phaseoleae</taxon>
        <taxon>Sphenostylis</taxon>
    </lineage>
</organism>
<sequence>MVSRSLSSQQQLSSNLRSISISTFNSHLRYFCSDHPETQTARLKSRNTSKTAKTLANLINSKPWSNVLVSPLPTPLSKTTVLRTLRLIKDPSKALRFFKWAQQKGFPHTTQSYFIMLQILGRERNLNIARNLLFSIEKKSNGTVKLEDRFFNTLIRSYAEAGLFKESMKLFQTMKSIVVSPSVVTFNIVLSILLRRGRTNMAKEVYDEMLRTYGVTPDTCTYNVLIRGFCKNSMVDEGFRFFNEMAGFNCDPDVVTYNTLVDGLCRAGKIRIARNLVNGMSKKCEGLHLDVVTYTTLIRGYCMKLKVDEALIVLEEMSSRGIEPNMVTYNTLIKGLCEAHKLDKMKDLLERMKGNGGFSPDTFTFNTIIHSHCCAGNLDEALKKGDYDMAEVLFDELFEKEILLSNFGSRPLAAAYSTLFQHLCEHGKNKKAERVIRQLMKRGTQDPQSYNTLIMGHCKEGAYESGYELLMWMLRRDFLPDVDIYDRLIDGFLLKDKPLLAKETLEKMLKSSYQPKTFTWHSILAKLLEKRAFEIIDLLYKNGYRVKIEEVAQFLYERGKLLEACKLLLFSLEIHQNVDIDLCNAIVLNLCKTNKVSEAFGLCYELVENGLCQELTCLNDLIAALEEGGRREEVVFISKRLPRLENLDVSKGNHSSKKFRPIKVYFCSDHPETQTARLKSRNTSKTAKTLANLINSKPWSIALVSPLPTPLSKTTVLRTLRLIKDPSKALRFFKWAQQKGFPHTAQSYFIMLQILGRERNLNVARNLLFSIEKKSNGTVKLEDRFFNTLIRSYAEAGLFKESMKLFQTMKSIAVSPSVVTFNTVLSILLRRGRTNMAKEVYDEMLRTYGVTPDTCTYNVLIRGFCKNSMVDEGFRFFNEMAGFNCDPDVVTYNTLVDGLCRAGKIRIARNLVNGMSKKCEGLHPDVVTYTTLIRGYCMKLKVDEALIVLEEMSSRGIEPNMVTYNTLIKGLCEAHKLDKMKDLLERMKGNGGFSPDTFTFNTIIHSHCCAGNLDEALKVFESMKKFQVPMDSASYSTLIRSLCQNGDYDMAEVLFDELFEKEILLSNFGSRPLAAAYSPLFQHLCEHGKTKKAERVIRQLMKRGTQDPQSYNTLIMGHCKEGAYESGYELLMWMLRRDFLPDVDIYDRLIDGFLLKDKPLLAKETLEKMLKSSYQPKTFTWHSILAKLLEKGCAHESAWVIMMMLEKNVRQNINLSTKNLQLLFGCGQQKRAFEIIYLLYKNGYRVKIEEVAQFLYERGKLSEACKLLLFSLEIHQNVDIDLCNAIVLNLCKTNKVSEAFGLCYELVENGLCQELTCLNDLIAALEEGGRREETAFISKRLPRLENLDVSKGNHSSKKFRPIKV</sequence>
<dbReference type="EMBL" id="OY731402">
    <property type="protein sequence ID" value="CAJ1957980.1"/>
    <property type="molecule type" value="Genomic_DNA"/>
</dbReference>
<dbReference type="Pfam" id="PF12854">
    <property type="entry name" value="PPR_1"/>
    <property type="match status" value="1"/>
</dbReference>
<feature type="repeat" description="PPR" evidence="3">
    <location>
        <begin position="325"/>
        <end position="359"/>
    </location>
</feature>
<evidence type="ECO:0000256" key="2">
    <source>
        <dbReference type="ARBA" id="ARBA00022737"/>
    </source>
</evidence>
<feature type="repeat" description="PPR" evidence="3">
    <location>
        <begin position="1031"/>
        <end position="1065"/>
    </location>
</feature>
<proteinExistence type="inferred from homology"/>
<feature type="repeat" description="PPR" evidence="3">
    <location>
        <begin position="817"/>
        <end position="852"/>
    </location>
</feature>
<dbReference type="InterPro" id="IPR011990">
    <property type="entry name" value="TPR-like_helical_dom_sf"/>
</dbReference>
<name>A0AA86VR24_9FABA</name>
<dbReference type="InterPro" id="IPR002885">
    <property type="entry name" value="PPR_rpt"/>
</dbReference>
<feature type="repeat" description="PPR" evidence="3">
    <location>
        <begin position="925"/>
        <end position="959"/>
    </location>
</feature>
<evidence type="ECO:0000256" key="3">
    <source>
        <dbReference type="PROSITE-ProRule" id="PRU00708"/>
    </source>
</evidence>
<feature type="repeat" description="PPR" evidence="3">
    <location>
        <begin position="888"/>
        <end position="918"/>
    </location>
</feature>
<feature type="repeat" description="PPR" evidence="3">
    <location>
        <begin position="1107"/>
        <end position="1141"/>
    </location>
</feature>
<dbReference type="Gene3D" id="1.25.40.10">
    <property type="entry name" value="Tetratricopeptide repeat domain"/>
    <property type="match status" value="9"/>
</dbReference>
<feature type="repeat" description="PPR" evidence="3">
    <location>
        <begin position="996"/>
        <end position="1030"/>
    </location>
</feature>
<dbReference type="Pfam" id="PF01535">
    <property type="entry name" value="PPR"/>
    <property type="match status" value="2"/>
</dbReference>
<dbReference type="Proteomes" id="UP001189624">
    <property type="component" value="Chromosome 5"/>
</dbReference>
<protein>
    <recommendedName>
        <fullName evidence="6">Pentatricopeptide repeat-containing protein</fullName>
    </recommendedName>
</protein>